<evidence type="ECO:0000256" key="1">
    <source>
        <dbReference type="SAM" id="MobiDB-lite"/>
    </source>
</evidence>
<sequence length="325" mass="35886">MTTKKYTTLASVKKLYQQEQTAANKKLKSINKTLSKNQKKLAAAKEAVGKLSGAAQKKTEKLITNLTKSIATNKKQVKSAKTAVTKAKAKTKNYKHSREASKVYKDQILTKMKKSKYWGERAYIMPKYPWASTSYVFIRTNDEQPTFSSNLTSNPTEKGGTVAGSAETQPTTVAVQGVLGGDGGNSHLNGLKTQAKRLERWEKNHTPLEWHGEYTMMSTNISDFSPDYSHEIGTGGENIINLSITLQDVEYADSNKKAKAKSTKNTGTKATTKSTSTKSKKKYVIAKKGTTYWSVHVKTGVSLATIEKKNKYSATKIPIGAKIYY</sequence>
<name>U2QTT1_LEVBR</name>
<protein>
    <recommendedName>
        <fullName evidence="2">Dit-like phage tail protein N-terminal domain-containing protein</fullName>
    </recommendedName>
</protein>
<feature type="compositionally biased region" description="Polar residues" evidence="1">
    <location>
        <begin position="146"/>
        <end position="156"/>
    </location>
</feature>
<dbReference type="RefSeq" id="WP_021742249.1">
    <property type="nucleotide sequence ID" value="NZ_AZCP01000001.1"/>
</dbReference>
<evidence type="ECO:0000313" key="3">
    <source>
        <dbReference type="EMBL" id="ERK44703.1"/>
    </source>
</evidence>
<feature type="domain" description="Dit-like phage tail protein N-terminal" evidence="2">
    <location>
        <begin position="140"/>
        <end position="256"/>
    </location>
</feature>
<feature type="region of interest" description="Disordered" evidence="1">
    <location>
        <begin position="146"/>
        <end position="166"/>
    </location>
</feature>
<evidence type="ECO:0000313" key="4">
    <source>
        <dbReference type="Proteomes" id="UP000016644"/>
    </source>
</evidence>
<dbReference type="EMBL" id="AWVK01000028">
    <property type="protein sequence ID" value="ERK44703.1"/>
    <property type="molecule type" value="Genomic_DNA"/>
</dbReference>
<gene>
    <name evidence="3" type="ORF">HMPREF0495_00769</name>
</gene>
<dbReference type="GeneID" id="56993323"/>
<comment type="caution">
    <text evidence="3">The sequence shown here is derived from an EMBL/GenBank/DDBJ whole genome shotgun (WGS) entry which is preliminary data.</text>
</comment>
<organism evidence="3 4">
    <name type="scientific">Levilactobacillus brevis ATCC 14869 = DSM 20054</name>
    <dbReference type="NCBI Taxonomy" id="649758"/>
    <lineage>
        <taxon>Bacteria</taxon>
        <taxon>Bacillati</taxon>
        <taxon>Bacillota</taxon>
        <taxon>Bacilli</taxon>
        <taxon>Lactobacillales</taxon>
        <taxon>Lactobacillaceae</taxon>
        <taxon>Levilactobacillus</taxon>
    </lineage>
</organism>
<reference evidence="3 4" key="1">
    <citation type="submission" date="2013-06" db="EMBL/GenBank/DDBJ databases">
        <authorList>
            <person name="Weinstock G."/>
            <person name="Sodergren E."/>
            <person name="Lobos E.A."/>
            <person name="Fulton L."/>
            <person name="Fulton R."/>
            <person name="Courtney L."/>
            <person name="Fronick C."/>
            <person name="O'Laughlin M."/>
            <person name="Godfrey J."/>
            <person name="Wilson R.M."/>
            <person name="Miner T."/>
            <person name="Farmer C."/>
            <person name="Delehaunty K."/>
            <person name="Cordes M."/>
            <person name="Minx P."/>
            <person name="Tomlinson C."/>
            <person name="Chen J."/>
            <person name="Wollam A."/>
            <person name="Pepin K.H."/>
            <person name="Bhonagiri V."/>
            <person name="Zhang X."/>
            <person name="Warren W."/>
            <person name="Mitreva M."/>
            <person name="Mardis E.R."/>
            <person name="Wilson R.K."/>
        </authorList>
    </citation>
    <scope>NUCLEOTIDE SEQUENCE [LARGE SCALE GENOMIC DNA]</scope>
    <source>
        <strain evidence="3 4">ATCC 14869</strain>
    </source>
</reference>
<dbReference type="PATRIC" id="fig|649758.3.peg.694"/>
<dbReference type="Proteomes" id="UP000016644">
    <property type="component" value="Unassembled WGS sequence"/>
</dbReference>
<dbReference type="AlphaFoldDB" id="U2QTT1"/>
<evidence type="ECO:0000259" key="2">
    <source>
        <dbReference type="Pfam" id="PF21821"/>
    </source>
</evidence>
<dbReference type="Pfam" id="PF21821">
    <property type="entry name" value="Dit_like"/>
    <property type="match status" value="1"/>
</dbReference>
<proteinExistence type="predicted"/>
<dbReference type="InterPro" id="IPR048494">
    <property type="entry name" value="Dit-like_N"/>
</dbReference>
<dbReference type="HOGENOM" id="CLU_854674_0_0_9"/>
<accession>U2QTT1</accession>